<dbReference type="GO" id="GO:0008168">
    <property type="term" value="F:methyltransferase activity"/>
    <property type="evidence" value="ECO:0007669"/>
    <property type="project" value="UniProtKB-KW"/>
</dbReference>
<evidence type="ECO:0000313" key="1">
    <source>
        <dbReference type="EMBL" id="CAJ1493906.1"/>
    </source>
</evidence>
<reference evidence="1 2" key="1">
    <citation type="submission" date="2023-08" db="EMBL/GenBank/DDBJ databases">
        <authorList>
            <person name="Folkvardsen B D."/>
            <person name="Norman A."/>
        </authorList>
    </citation>
    <scope>NUCLEOTIDE SEQUENCE [LARGE SCALE GENOMIC DNA]</scope>
    <source>
        <strain evidence="1 2">Mu0083</strain>
    </source>
</reference>
<keyword evidence="1" id="KW-0489">Methyltransferase</keyword>
<evidence type="ECO:0000313" key="2">
    <source>
        <dbReference type="Proteomes" id="UP001190336"/>
    </source>
</evidence>
<dbReference type="InterPro" id="IPR024019">
    <property type="entry name" value="CHP04096"/>
</dbReference>
<dbReference type="EMBL" id="OY726394">
    <property type="protein sequence ID" value="CAJ1493906.1"/>
    <property type="molecule type" value="Genomic_DNA"/>
</dbReference>
<organism evidence="1 2">
    <name type="scientific">[Mycobacterium] kokjensenii</name>
    <dbReference type="NCBI Taxonomy" id="3064287"/>
    <lineage>
        <taxon>Bacteria</taxon>
        <taxon>Bacillati</taxon>
        <taxon>Actinomycetota</taxon>
        <taxon>Actinomycetes</taxon>
        <taxon>Mycobacteriales</taxon>
        <taxon>Mycobacteriaceae</taxon>
        <taxon>Mycolicibacter</taxon>
    </lineage>
</organism>
<proteinExistence type="predicted"/>
<keyword evidence="2" id="KW-1185">Reference proteome</keyword>
<dbReference type="InterPro" id="IPR029063">
    <property type="entry name" value="SAM-dependent_MTases_sf"/>
</dbReference>
<dbReference type="Gene3D" id="3.40.50.150">
    <property type="entry name" value="Vaccinia Virus protein VP39"/>
    <property type="match status" value="1"/>
</dbReference>
<dbReference type="GO" id="GO:0032259">
    <property type="term" value="P:methylation"/>
    <property type="evidence" value="ECO:0007669"/>
    <property type="project" value="UniProtKB-KW"/>
</dbReference>
<name>A0ABM9L793_9MYCO</name>
<dbReference type="SUPFAM" id="SSF53335">
    <property type="entry name" value="S-adenosyl-L-methionine-dependent methyltransferases"/>
    <property type="match status" value="1"/>
</dbReference>
<dbReference type="NCBIfam" id="TIGR04096">
    <property type="entry name" value="dnd_rel_methyl"/>
    <property type="match status" value="1"/>
</dbReference>
<accession>A0ABM9L793</accession>
<protein>
    <submittedName>
        <fullName evidence="1">DNA phosphorothioation-associated putative methyltransferase</fullName>
    </submittedName>
</protein>
<keyword evidence="1" id="KW-0808">Transferase</keyword>
<dbReference type="Proteomes" id="UP001190336">
    <property type="component" value="Chromosome"/>
</dbReference>
<gene>
    <name evidence="1" type="ORF">MU0083_000553</name>
</gene>
<sequence length="474" mass="53287">MDEWTSSRHRTAIGRGDLSRPVRQALLDEVVRPDMSVLDYGCGRGQDAFRLQRMGLDAIGWDPYYAADTPLVERQAVFLNYVLNVIEDVGERRTTLDAAWALAARVLIVSTRLKWELSTLNGTHSADGIVSTRNTFQHLYSPAELRQAVEDATGTRCVSPVPGIVYAFRNDSDRFAYLARGAITGFEWADSQNYASAVAEIIAFTEKRGRPPLFEEIPPTVLPLLGKVSRRSMLEVISKGASRDRIAEGTRRATLDTLLYLGTSIFNGRAPLKGLPVGVQADIKHCFSSYREACARADRLLIKIRDDAYIRGAMQNSPGKMTATALYVHKRAVREMPVVLKLYEHCGFVAAGRPEGWNILKLEHRGRRVSWSSYPDFDVDPHPTLDWTYGVEMSSLESALQRFGDRNNRPILHRKEEFLAPQDPDIEKYRRLTQAEVRAGLYQNPTRIGLEAGWAEELARCGVTLRGHRVVKLK</sequence>
<dbReference type="RefSeq" id="WP_308475464.1">
    <property type="nucleotide sequence ID" value="NZ_OY726394.1"/>
</dbReference>